<feature type="signal peptide" evidence="1">
    <location>
        <begin position="1"/>
        <end position="22"/>
    </location>
</feature>
<evidence type="ECO:0000313" key="2">
    <source>
        <dbReference type="EMBL" id="SMF33238.1"/>
    </source>
</evidence>
<protein>
    <recommendedName>
        <fullName evidence="4">MSP domain-containing protein</fullName>
    </recommendedName>
</protein>
<dbReference type="STRING" id="560819.SAMN05428998_111110"/>
<evidence type="ECO:0000313" key="3">
    <source>
        <dbReference type="Proteomes" id="UP000192917"/>
    </source>
</evidence>
<dbReference type="Proteomes" id="UP000192917">
    <property type="component" value="Unassembled WGS sequence"/>
</dbReference>
<evidence type="ECO:0008006" key="4">
    <source>
        <dbReference type="Google" id="ProtNLM"/>
    </source>
</evidence>
<organism evidence="2 3">
    <name type="scientific">Tistlia consotensis USBA 355</name>
    <dbReference type="NCBI Taxonomy" id="560819"/>
    <lineage>
        <taxon>Bacteria</taxon>
        <taxon>Pseudomonadati</taxon>
        <taxon>Pseudomonadota</taxon>
        <taxon>Alphaproteobacteria</taxon>
        <taxon>Rhodospirillales</taxon>
        <taxon>Rhodovibrionaceae</taxon>
        <taxon>Tistlia</taxon>
    </lineage>
</organism>
<dbReference type="RefSeq" id="WP_085123485.1">
    <property type="nucleotide sequence ID" value="NZ_FWZX01000011.1"/>
</dbReference>
<dbReference type="AlphaFoldDB" id="A0A1Y6C2I8"/>
<gene>
    <name evidence="2" type="ORF">SAMN05428998_111110</name>
</gene>
<feature type="chain" id="PRO_5010986766" description="MSP domain-containing protein" evidence="1">
    <location>
        <begin position="23"/>
        <end position="139"/>
    </location>
</feature>
<sequence>MPKPLFLLLAFALLALPQQAAAQAGLLTGVTELAPIKLSVMAPMAEAPYELEAGKYYRLKIVCDGSGELGLSGAEFFRNLWINEVVIDKVEVRPLGLDSIEFDDAGTATITFVPIRPGRFVLRQPGTTAESQQAVFLVK</sequence>
<reference evidence="2 3" key="1">
    <citation type="submission" date="2017-04" db="EMBL/GenBank/DDBJ databases">
        <authorList>
            <person name="Afonso C.L."/>
            <person name="Miller P.J."/>
            <person name="Scott M.A."/>
            <person name="Spackman E."/>
            <person name="Goraichik I."/>
            <person name="Dimitrov K.M."/>
            <person name="Suarez D.L."/>
            <person name="Swayne D.E."/>
        </authorList>
    </citation>
    <scope>NUCLEOTIDE SEQUENCE [LARGE SCALE GENOMIC DNA]</scope>
    <source>
        <strain evidence="2 3">USBA 355</strain>
    </source>
</reference>
<dbReference type="EMBL" id="FWZX01000011">
    <property type="protein sequence ID" value="SMF33238.1"/>
    <property type="molecule type" value="Genomic_DNA"/>
</dbReference>
<keyword evidence="1" id="KW-0732">Signal</keyword>
<name>A0A1Y6C2I8_9PROT</name>
<proteinExistence type="predicted"/>
<accession>A0A1Y6C2I8</accession>
<evidence type="ECO:0000256" key="1">
    <source>
        <dbReference type="SAM" id="SignalP"/>
    </source>
</evidence>
<keyword evidence="3" id="KW-1185">Reference proteome</keyword>